<evidence type="ECO:0000313" key="2">
    <source>
        <dbReference type="EMBL" id="OUO57331.1"/>
    </source>
</evidence>
<dbReference type="EMBL" id="NFJD01000001">
    <property type="protein sequence ID" value="OUO57331.1"/>
    <property type="molecule type" value="Genomic_DNA"/>
</dbReference>
<organism evidence="2 3">
    <name type="scientific">Candidatus Avelusimicrobium gallicola</name>
    <dbReference type="NCBI Taxonomy" id="2562704"/>
    <lineage>
        <taxon>Bacteria</taxon>
        <taxon>Pseudomonadati</taxon>
        <taxon>Elusimicrobiota</taxon>
        <taxon>Elusimicrobia</taxon>
        <taxon>Elusimicrobiales</taxon>
        <taxon>Elusimicrobiaceae</taxon>
        <taxon>Candidatus Avelusimicrobium</taxon>
    </lineage>
</organism>
<name>A0A1Y4DPL9_9BACT</name>
<feature type="compositionally biased region" description="Polar residues" evidence="1">
    <location>
        <begin position="153"/>
        <end position="164"/>
    </location>
</feature>
<dbReference type="Proteomes" id="UP000196368">
    <property type="component" value="Unassembled WGS sequence"/>
</dbReference>
<dbReference type="AlphaFoldDB" id="A0A1Y4DPL9"/>
<proteinExistence type="predicted"/>
<comment type="caution">
    <text evidence="2">The sequence shown here is derived from an EMBL/GenBank/DDBJ whole genome shotgun (WGS) entry which is preliminary data.</text>
</comment>
<accession>A0A1Y4DPL9</accession>
<gene>
    <name evidence="2" type="ORF">B5F75_00715</name>
</gene>
<sequence>MRYILYLFTMALLFVGGMMVGNIYLPQRAATLASAVSVPPLSQENPVLQHTNREAAERNLNILDQAMQSCPVVVNEEKDRLVNQIRLLLALEDFELKKARLELEMAKNTDTNRPTAQFTQAVSDYNEAREFAEQLADELFPAPAPQAEPAGETATSSEGTTPSAEQAKQPADQATDAAPATQSAAPADKKPSAATAAEGSSKK</sequence>
<feature type="region of interest" description="Disordered" evidence="1">
    <location>
        <begin position="143"/>
        <end position="203"/>
    </location>
</feature>
<protein>
    <submittedName>
        <fullName evidence="2">Uncharacterized protein</fullName>
    </submittedName>
</protein>
<feature type="compositionally biased region" description="Low complexity" evidence="1">
    <location>
        <begin position="166"/>
        <end position="197"/>
    </location>
</feature>
<evidence type="ECO:0000256" key="1">
    <source>
        <dbReference type="SAM" id="MobiDB-lite"/>
    </source>
</evidence>
<reference evidence="3" key="1">
    <citation type="submission" date="2017-04" db="EMBL/GenBank/DDBJ databases">
        <title>Function of individual gut microbiota members based on whole genome sequencing of pure cultures obtained from chicken caecum.</title>
        <authorList>
            <person name="Medvecky M."/>
            <person name="Cejkova D."/>
            <person name="Polansky O."/>
            <person name="Karasova D."/>
            <person name="Kubasova T."/>
            <person name="Cizek A."/>
            <person name="Rychlik I."/>
        </authorList>
    </citation>
    <scope>NUCLEOTIDE SEQUENCE [LARGE SCALE GENOMIC DNA]</scope>
    <source>
        <strain evidence="3">An273</strain>
    </source>
</reference>
<keyword evidence="3" id="KW-1185">Reference proteome</keyword>
<dbReference type="RefSeq" id="WP_087286437.1">
    <property type="nucleotide sequence ID" value="NZ_NFJD01000001.1"/>
</dbReference>
<evidence type="ECO:0000313" key="3">
    <source>
        <dbReference type="Proteomes" id="UP000196368"/>
    </source>
</evidence>